<evidence type="ECO:0000256" key="4">
    <source>
        <dbReference type="ARBA" id="ARBA00022989"/>
    </source>
</evidence>
<sequence length="148" mass="14161">MTGLDQGVGTGLVVALLAALVVGAGLGSVLRAVVLARVGASPGPRVRALGSAWANVPATAVAAALLVVQTRLGLLPGTGPDAAAVGVVLLLGVCGGMSTWSTLALELARSVLADDRRALALQVGGAVVGVLAGLFGAGLAVLLLLAAG</sequence>
<comment type="catalytic activity">
    <reaction evidence="8">
        <text>fluoride(in) = fluoride(out)</text>
        <dbReference type="Rhea" id="RHEA:76159"/>
        <dbReference type="ChEBI" id="CHEBI:17051"/>
    </reaction>
    <physiologicalReaction direction="left-to-right" evidence="8">
        <dbReference type="Rhea" id="RHEA:76160"/>
    </physiologicalReaction>
</comment>
<keyword evidence="6" id="KW-0813">Transport</keyword>
<evidence type="ECO:0000256" key="1">
    <source>
        <dbReference type="ARBA" id="ARBA00004651"/>
    </source>
</evidence>
<keyword evidence="4 10" id="KW-1133">Transmembrane helix</keyword>
<evidence type="ECO:0000256" key="8">
    <source>
        <dbReference type="ARBA" id="ARBA00035585"/>
    </source>
</evidence>
<organism evidence="11 12">
    <name type="scientific">Aquipuribacter hungaricus</name>
    <dbReference type="NCBI Taxonomy" id="545624"/>
    <lineage>
        <taxon>Bacteria</taxon>
        <taxon>Bacillati</taxon>
        <taxon>Actinomycetota</taxon>
        <taxon>Actinomycetes</taxon>
        <taxon>Micrococcales</taxon>
        <taxon>Intrasporangiaceae</taxon>
        <taxon>Aquipuribacter</taxon>
    </lineage>
</organism>
<feature type="transmembrane region" description="Helical" evidence="10">
    <location>
        <begin position="82"/>
        <end position="107"/>
    </location>
</feature>
<keyword evidence="12" id="KW-1185">Reference proteome</keyword>
<dbReference type="InterPro" id="IPR003691">
    <property type="entry name" value="FluC"/>
</dbReference>
<feature type="transmembrane region" description="Helical" evidence="10">
    <location>
        <begin position="48"/>
        <end position="70"/>
    </location>
</feature>
<gene>
    <name evidence="11" type="ORF">ACFOLH_01665</name>
</gene>
<comment type="caution">
    <text evidence="11">The sequence shown here is derived from an EMBL/GenBank/DDBJ whole genome shotgun (WGS) entry which is preliminary data.</text>
</comment>
<dbReference type="RefSeq" id="WP_376983567.1">
    <property type="nucleotide sequence ID" value="NZ_JBHRWW010000001.1"/>
</dbReference>
<keyword evidence="2 10" id="KW-1003">Cell membrane</keyword>
<keyword evidence="6" id="KW-0407">Ion channel</keyword>
<evidence type="ECO:0000313" key="12">
    <source>
        <dbReference type="Proteomes" id="UP001595685"/>
    </source>
</evidence>
<proteinExistence type="inferred from homology"/>
<reference evidence="12" key="1">
    <citation type="journal article" date="2019" name="Int. J. Syst. Evol. Microbiol.">
        <title>The Global Catalogue of Microorganisms (GCM) 10K type strain sequencing project: providing services to taxonomists for standard genome sequencing and annotation.</title>
        <authorList>
            <consortium name="The Broad Institute Genomics Platform"/>
            <consortium name="The Broad Institute Genome Sequencing Center for Infectious Disease"/>
            <person name="Wu L."/>
            <person name="Ma J."/>
        </authorList>
    </citation>
    <scope>NUCLEOTIDE SEQUENCE [LARGE SCALE GENOMIC DNA]</scope>
    <source>
        <strain evidence="12">NCAIM B.02333</strain>
    </source>
</reference>
<evidence type="ECO:0000256" key="10">
    <source>
        <dbReference type="RuleBase" id="RU004340"/>
    </source>
</evidence>
<dbReference type="Proteomes" id="UP001595685">
    <property type="component" value="Unassembled WGS sequence"/>
</dbReference>
<evidence type="ECO:0000256" key="7">
    <source>
        <dbReference type="ARBA" id="ARBA00035120"/>
    </source>
</evidence>
<name>A0ABV7WB88_9MICO</name>
<evidence type="ECO:0000256" key="6">
    <source>
        <dbReference type="ARBA" id="ARBA00023303"/>
    </source>
</evidence>
<evidence type="ECO:0000256" key="5">
    <source>
        <dbReference type="ARBA" id="ARBA00023136"/>
    </source>
</evidence>
<comment type="similarity">
    <text evidence="7 10">Belongs to the fluoride channel Fluc/FEX (TC 1.A.43) family.</text>
</comment>
<keyword evidence="3 10" id="KW-0812">Transmembrane</keyword>
<keyword evidence="6" id="KW-0406">Ion transport</keyword>
<accession>A0ABV7WB88</accession>
<protein>
    <recommendedName>
        <fullName evidence="10">Fluoride-specific ion channel</fullName>
    </recommendedName>
</protein>
<comment type="subcellular location">
    <subcellularLocation>
        <location evidence="1">Cell membrane</location>
        <topology evidence="1">Multi-pass membrane protein</topology>
    </subcellularLocation>
</comment>
<dbReference type="Pfam" id="PF02537">
    <property type="entry name" value="CRCB"/>
    <property type="match status" value="1"/>
</dbReference>
<evidence type="ECO:0000313" key="11">
    <source>
        <dbReference type="EMBL" id="MFC3687044.1"/>
    </source>
</evidence>
<feature type="transmembrane region" description="Helical" evidence="10">
    <location>
        <begin position="12"/>
        <end position="36"/>
    </location>
</feature>
<keyword evidence="5 10" id="KW-0472">Membrane</keyword>
<dbReference type="EMBL" id="JBHRWW010000001">
    <property type="protein sequence ID" value="MFC3687044.1"/>
    <property type="molecule type" value="Genomic_DNA"/>
</dbReference>
<evidence type="ECO:0000256" key="2">
    <source>
        <dbReference type="ARBA" id="ARBA00022475"/>
    </source>
</evidence>
<evidence type="ECO:0000256" key="3">
    <source>
        <dbReference type="ARBA" id="ARBA00022692"/>
    </source>
</evidence>
<comment type="function">
    <text evidence="9">Fluoride-specific ion channel. Important for reducing fluoride concentration in the cell, thus reducing its toxicity.</text>
</comment>
<evidence type="ECO:0000256" key="9">
    <source>
        <dbReference type="ARBA" id="ARBA00049940"/>
    </source>
</evidence>
<feature type="transmembrane region" description="Helical" evidence="10">
    <location>
        <begin position="119"/>
        <end position="147"/>
    </location>
</feature>